<dbReference type="GO" id="GO:0050482">
    <property type="term" value="P:arachidonate secretion"/>
    <property type="evidence" value="ECO:0007669"/>
    <property type="project" value="InterPro"/>
</dbReference>
<evidence type="ECO:0000256" key="2">
    <source>
        <dbReference type="ARBA" id="ARBA00022525"/>
    </source>
</evidence>
<organism evidence="4">
    <name type="scientific">Megacormus gertschi</name>
    <dbReference type="NCBI Taxonomy" id="1843536"/>
    <lineage>
        <taxon>Eukaryota</taxon>
        <taxon>Metazoa</taxon>
        <taxon>Ecdysozoa</taxon>
        <taxon>Arthropoda</taxon>
        <taxon>Chelicerata</taxon>
        <taxon>Arachnida</taxon>
        <taxon>Scorpiones</taxon>
        <taxon>Iurida</taxon>
        <taxon>Chactoidea</taxon>
        <taxon>Euscorpiidae</taxon>
        <taxon>Megacorminae</taxon>
        <taxon>Megacormini</taxon>
        <taxon>Megacormus</taxon>
    </lineage>
</organism>
<dbReference type="EMBL" id="GFBG01000080">
    <property type="protein sequence ID" value="JAW07087.1"/>
    <property type="molecule type" value="Transcribed_RNA"/>
</dbReference>
<dbReference type="GO" id="GO:0016042">
    <property type="term" value="P:lipid catabolic process"/>
    <property type="evidence" value="ECO:0007669"/>
    <property type="project" value="InterPro"/>
</dbReference>
<protein>
    <submittedName>
        <fullName evidence="4">Putative Phospholipase</fullName>
    </submittedName>
</protein>
<dbReference type="GO" id="GO:0006644">
    <property type="term" value="P:phospholipid metabolic process"/>
    <property type="evidence" value="ECO:0007669"/>
    <property type="project" value="InterPro"/>
</dbReference>
<dbReference type="Gene3D" id="1.20.90.10">
    <property type="entry name" value="Phospholipase A2 domain"/>
    <property type="match status" value="1"/>
</dbReference>
<dbReference type="GO" id="GO:0004623">
    <property type="term" value="F:phospholipase A2 activity"/>
    <property type="evidence" value="ECO:0007669"/>
    <property type="project" value="InterPro"/>
</dbReference>
<dbReference type="GO" id="GO:0005576">
    <property type="term" value="C:extracellular region"/>
    <property type="evidence" value="ECO:0007669"/>
    <property type="project" value="UniProtKB-SubCell"/>
</dbReference>
<accession>A0A224X3Q0</accession>
<comment type="subcellular location">
    <subcellularLocation>
        <location evidence="1">Secreted</location>
    </subcellularLocation>
</comment>
<feature type="signal peptide" evidence="3">
    <location>
        <begin position="1"/>
        <end position="20"/>
    </location>
</feature>
<dbReference type="AlphaFoldDB" id="A0A224X3Q0"/>
<dbReference type="SUPFAM" id="SSF48619">
    <property type="entry name" value="Phospholipase A2, PLA2"/>
    <property type="match status" value="1"/>
</dbReference>
<reference evidence="4" key="1">
    <citation type="submission" date="2016-10" db="EMBL/GenBank/DDBJ databases">
        <title>Venom proteomic and venom gland transcriptomic analyses of the scorpion Megacormus gertschi Diaz-Najera, 1966 (Scorpiones: Euscorpiidae: Megacorminae).</title>
        <authorList>
            <person name="Santibanez-Lopez C.E."/>
            <person name="Cid-Uribe J.I."/>
            <person name="Zamudio F.Z."/>
            <person name="Batista C.V."/>
            <person name="Ortiz E."/>
            <person name="Possani L.D."/>
        </authorList>
    </citation>
    <scope>NUCLEOTIDE SEQUENCE</scope>
    <source>
        <tissue evidence="4">Venom gland</tissue>
    </source>
</reference>
<dbReference type="PROSITE" id="PS00118">
    <property type="entry name" value="PA2_HIS"/>
    <property type="match status" value="1"/>
</dbReference>
<keyword evidence="3" id="KW-0732">Signal</keyword>
<dbReference type="InterPro" id="IPR010711">
    <property type="entry name" value="PLA2G12"/>
</dbReference>
<dbReference type="InterPro" id="IPR036444">
    <property type="entry name" value="PLipase_A2_dom_sf"/>
</dbReference>
<dbReference type="PANTHER" id="PTHR12824:SF8">
    <property type="entry name" value="GXIVSPLA2, ISOFORM A"/>
    <property type="match status" value="1"/>
</dbReference>
<name>A0A224X3Q0_9SCOR</name>
<dbReference type="InterPro" id="IPR033113">
    <property type="entry name" value="PLA2_histidine"/>
</dbReference>
<proteinExistence type="predicted"/>
<sequence length="189" mass="20901">MNTLFVAIVFYVITNLSVKSELIIRGVQEALDGVSNFIDDISFGIKQVRDGLNTVEDIVNYAQGKPCEYKCPPGLTLKKNHYYKPIPQGCGAYGIQVVLSLPLLKDTEKCCDIHDICYGTCMSNKTHCDAEFGNCLYKKCEKQAKKLGDDVRKCMGVSTLFHMGVQTLGCNAFKSAQSESCICSSRDEL</sequence>
<feature type="chain" id="PRO_5012510857" evidence="3">
    <location>
        <begin position="21"/>
        <end position="189"/>
    </location>
</feature>
<dbReference type="GO" id="GO:0005509">
    <property type="term" value="F:calcium ion binding"/>
    <property type="evidence" value="ECO:0007669"/>
    <property type="project" value="InterPro"/>
</dbReference>
<keyword evidence="2" id="KW-0964">Secreted</keyword>
<evidence type="ECO:0000313" key="4">
    <source>
        <dbReference type="EMBL" id="JAW07087.1"/>
    </source>
</evidence>
<evidence type="ECO:0000256" key="3">
    <source>
        <dbReference type="SAM" id="SignalP"/>
    </source>
</evidence>
<dbReference type="PANTHER" id="PTHR12824">
    <property type="entry name" value="GROUP XII SECRETORY PHOSPHOLIPASE A2 FAMILY MEMBER"/>
    <property type="match status" value="1"/>
</dbReference>
<dbReference type="Pfam" id="PF06951">
    <property type="entry name" value="PLA2G12"/>
    <property type="match status" value="1"/>
</dbReference>
<evidence type="ECO:0000256" key="1">
    <source>
        <dbReference type="ARBA" id="ARBA00004613"/>
    </source>
</evidence>